<keyword evidence="3" id="KW-1185">Reference proteome</keyword>
<dbReference type="SMR" id="A0A067C9S9"/>
<name>A0A067C9S9_SAPPC</name>
<sequence>MWDQLTCAKKSLCRWAGNHKTLLVSTGVVVACGAGAYYGVKRVIREAETMMLDSQRELVARQRLQMHLGRSQEEIKAAFLRFVPSLKTRLYKLLDLEGIVANLKVLDKSEREMRDSMWEDAKLLGFGRLFAGLHAFCQLHLLVHCELLILGRETFHKHKTEGETSSESIDVHVQQQFLSSTLEYFFETGLPKLTAEIESRLSEYPTLQTWRVKEKAQVEKADLDHLLRELHATCLPCSASDHALWHSFLIYPDDVPLEAHPAGVLPLLNELWDILESPFFKDALRASIDCLFELLTTDILAALYPHEAGPITEMSAIQRPPLAKVIPQLKVEVGRLFVATAKQTTLLQHWETLSGLETLQCLSESIFVQETDDAAARPESSWGWI</sequence>
<keyword evidence="1" id="KW-1133">Transmembrane helix</keyword>
<organism evidence="2 3">
    <name type="scientific">Saprolegnia parasitica (strain CBS 223.65)</name>
    <dbReference type="NCBI Taxonomy" id="695850"/>
    <lineage>
        <taxon>Eukaryota</taxon>
        <taxon>Sar</taxon>
        <taxon>Stramenopiles</taxon>
        <taxon>Oomycota</taxon>
        <taxon>Saprolegniomycetes</taxon>
        <taxon>Saprolegniales</taxon>
        <taxon>Saprolegniaceae</taxon>
        <taxon>Saprolegnia</taxon>
    </lineage>
</organism>
<dbReference type="GO" id="GO:0005778">
    <property type="term" value="C:peroxisomal membrane"/>
    <property type="evidence" value="ECO:0007669"/>
    <property type="project" value="InterPro"/>
</dbReference>
<dbReference type="InterPro" id="IPR006966">
    <property type="entry name" value="Peroxin-3"/>
</dbReference>
<dbReference type="VEuPathDB" id="FungiDB:SPRG_11606"/>
<reference evidence="2 3" key="1">
    <citation type="journal article" date="2013" name="PLoS Genet.">
        <title>Distinctive expansion of potential virulence genes in the genome of the oomycete fish pathogen Saprolegnia parasitica.</title>
        <authorList>
            <person name="Jiang R.H."/>
            <person name="de Bruijn I."/>
            <person name="Haas B.J."/>
            <person name="Belmonte R."/>
            <person name="Lobach L."/>
            <person name="Christie J."/>
            <person name="van den Ackerveken G."/>
            <person name="Bottin A."/>
            <person name="Bulone V."/>
            <person name="Diaz-Moreno S.M."/>
            <person name="Dumas B."/>
            <person name="Fan L."/>
            <person name="Gaulin E."/>
            <person name="Govers F."/>
            <person name="Grenville-Briggs L.J."/>
            <person name="Horner N.R."/>
            <person name="Levin J.Z."/>
            <person name="Mammella M."/>
            <person name="Meijer H.J."/>
            <person name="Morris P."/>
            <person name="Nusbaum C."/>
            <person name="Oome S."/>
            <person name="Phillips A.J."/>
            <person name="van Rooyen D."/>
            <person name="Rzeszutek E."/>
            <person name="Saraiva M."/>
            <person name="Secombes C.J."/>
            <person name="Seidl M.F."/>
            <person name="Snel B."/>
            <person name="Stassen J.H."/>
            <person name="Sykes S."/>
            <person name="Tripathy S."/>
            <person name="van den Berg H."/>
            <person name="Vega-Arreguin J.C."/>
            <person name="Wawra S."/>
            <person name="Young S.K."/>
            <person name="Zeng Q."/>
            <person name="Dieguez-Uribeondo J."/>
            <person name="Russ C."/>
            <person name="Tyler B.M."/>
            <person name="van West P."/>
        </authorList>
    </citation>
    <scope>NUCLEOTIDE SEQUENCE [LARGE SCALE GENOMIC DNA]</scope>
    <source>
        <strain evidence="2 3">CBS 223.65</strain>
    </source>
</reference>
<dbReference type="OMA" id="KGQDEHV"/>
<dbReference type="Proteomes" id="UP000030745">
    <property type="component" value="Unassembled WGS sequence"/>
</dbReference>
<dbReference type="EMBL" id="KK583255">
    <property type="protein sequence ID" value="KDO23291.1"/>
    <property type="molecule type" value="Genomic_DNA"/>
</dbReference>
<dbReference type="AlphaFoldDB" id="A0A067C9S9"/>
<keyword evidence="1" id="KW-0472">Membrane</keyword>
<evidence type="ECO:0008006" key="4">
    <source>
        <dbReference type="Google" id="ProtNLM"/>
    </source>
</evidence>
<dbReference type="STRING" id="695850.A0A067C9S9"/>
<protein>
    <recommendedName>
        <fullName evidence="4">Peroxisomal assembly protein PEX3</fullName>
    </recommendedName>
</protein>
<dbReference type="PANTHER" id="PTHR28080">
    <property type="entry name" value="PEROXISOMAL BIOGENESIS FACTOR 3"/>
    <property type="match status" value="1"/>
</dbReference>
<keyword evidence="1" id="KW-0812">Transmembrane</keyword>
<dbReference type="OrthoDB" id="45930at2759"/>
<dbReference type="GO" id="GO:0045046">
    <property type="term" value="P:protein import into peroxisome membrane"/>
    <property type="evidence" value="ECO:0007669"/>
    <property type="project" value="TreeGrafter"/>
</dbReference>
<dbReference type="PANTHER" id="PTHR28080:SF1">
    <property type="entry name" value="PEROXISOMAL BIOGENESIS FACTOR 3"/>
    <property type="match status" value="1"/>
</dbReference>
<dbReference type="KEGG" id="spar:SPRG_11606"/>
<dbReference type="GO" id="GO:0030674">
    <property type="term" value="F:protein-macromolecule adaptor activity"/>
    <property type="evidence" value="ECO:0007669"/>
    <property type="project" value="TreeGrafter"/>
</dbReference>
<accession>A0A067C9S9</accession>
<gene>
    <name evidence="2" type="ORF">SPRG_11606</name>
</gene>
<proteinExistence type="predicted"/>
<evidence type="ECO:0000256" key="1">
    <source>
        <dbReference type="SAM" id="Phobius"/>
    </source>
</evidence>
<dbReference type="GeneID" id="24133630"/>
<dbReference type="RefSeq" id="XP_012205944.1">
    <property type="nucleotide sequence ID" value="XM_012350554.1"/>
</dbReference>
<evidence type="ECO:0000313" key="3">
    <source>
        <dbReference type="Proteomes" id="UP000030745"/>
    </source>
</evidence>
<feature type="transmembrane region" description="Helical" evidence="1">
    <location>
        <begin position="21"/>
        <end position="40"/>
    </location>
</feature>
<evidence type="ECO:0000313" key="2">
    <source>
        <dbReference type="EMBL" id="KDO23291.1"/>
    </source>
</evidence>